<evidence type="ECO:0000256" key="2">
    <source>
        <dbReference type="ARBA" id="ARBA00022801"/>
    </source>
</evidence>
<sequence length="470" mass="52008">MPDVPRLALPAGFRFGVATSAFQTEGGLNGPGEPANDWLEWERSGRVEPSGVALSFWDRYEDHLDRAVAAGCDAFRLSVEWARCEPVDGQFDEAAFDRYRAILDACHERGLRPTVCLHHFTHPHWLGPDFWLGLASPERFASWVAAAVDRLAGGCTNWLTLNEINGYAVQAFVLGALPPGRMLAHGDLVRALDHLLTAHVLAYAAIHRRQPDAVVSTDNHASSLYELDRMLLDVLVARAEGVSRADLREWLAGRREEQHTALGGSGRADAPIQRLTRSILPLDQALPRAVAEVYDGPHERPLDLVSVNYYDPVAADHLRPPGHRTAGGRTWKPVGKRWDMAVHPQGMVAYLRLNAVAGLDVEISENGLCSRVLRGRAWPRGDGWDRARSLRAHLKAMVAAIDEGIPITGYFHWTLADCYEWGSYEPRFGLYGVDRERGVRWSSLDSMGVDAAGAYRRLAEGLRAGDRSVL</sequence>
<evidence type="ECO:0000313" key="5">
    <source>
        <dbReference type="EMBL" id="CAA9251057.1"/>
    </source>
</evidence>
<name>A0A6J4IFI6_9ACTN</name>
<dbReference type="GO" id="GO:0005829">
    <property type="term" value="C:cytosol"/>
    <property type="evidence" value="ECO:0007669"/>
    <property type="project" value="TreeGrafter"/>
</dbReference>
<dbReference type="InterPro" id="IPR001360">
    <property type="entry name" value="Glyco_hydro_1"/>
</dbReference>
<gene>
    <name evidence="5" type="ORF">AVDCRST_MAG10-2231</name>
</gene>
<keyword evidence="3 5" id="KW-0326">Glycosidase</keyword>
<dbReference type="PROSITE" id="PS00653">
    <property type="entry name" value="GLYCOSYL_HYDROL_F1_2"/>
    <property type="match status" value="1"/>
</dbReference>
<dbReference type="Pfam" id="PF00232">
    <property type="entry name" value="Glyco_hydro_1"/>
    <property type="match status" value="1"/>
</dbReference>
<dbReference type="GO" id="GO:0008422">
    <property type="term" value="F:beta-glucosidase activity"/>
    <property type="evidence" value="ECO:0007669"/>
    <property type="project" value="UniProtKB-EC"/>
</dbReference>
<proteinExistence type="inferred from homology"/>
<dbReference type="GO" id="GO:0016052">
    <property type="term" value="P:carbohydrate catabolic process"/>
    <property type="evidence" value="ECO:0007669"/>
    <property type="project" value="TreeGrafter"/>
</dbReference>
<accession>A0A6J4IFI6</accession>
<organism evidence="5">
    <name type="scientific">uncultured Acidimicrobiales bacterium</name>
    <dbReference type="NCBI Taxonomy" id="310071"/>
    <lineage>
        <taxon>Bacteria</taxon>
        <taxon>Bacillati</taxon>
        <taxon>Actinomycetota</taxon>
        <taxon>Acidimicrobiia</taxon>
        <taxon>Acidimicrobiales</taxon>
        <taxon>environmental samples</taxon>
    </lineage>
</organism>
<dbReference type="AlphaFoldDB" id="A0A6J4IFI6"/>
<reference evidence="5" key="1">
    <citation type="submission" date="2020-02" db="EMBL/GenBank/DDBJ databases">
        <authorList>
            <person name="Meier V. D."/>
        </authorList>
    </citation>
    <scope>NUCLEOTIDE SEQUENCE</scope>
    <source>
        <strain evidence="5">AVDCRST_MAG10</strain>
    </source>
</reference>
<dbReference type="EC" id="3.2.1.21" evidence="5"/>
<dbReference type="Gene3D" id="3.20.20.80">
    <property type="entry name" value="Glycosidases"/>
    <property type="match status" value="1"/>
</dbReference>
<dbReference type="SUPFAM" id="SSF51445">
    <property type="entry name" value="(Trans)glycosidases"/>
    <property type="match status" value="1"/>
</dbReference>
<dbReference type="EMBL" id="CADCTB010000140">
    <property type="protein sequence ID" value="CAA9251057.1"/>
    <property type="molecule type" value="Genomic_DNA"/>
</dbReference>
<dbReference type="PRINTS" id="PR00131">
    <property type="entry name" value="GLHYDRLASE1"/>
</dbReference>
<evidence type="ECO:0000256" key="1">
    <source>
        <dbReference type="ARBA" id="ARBA00010838"/>
    </source>
</evidence>
<dbReference type="InterPro" id="IPR017853">
    <property type="entry name" value="GH"/>
</dbReference>
<evidence type="ECO:0000256" key="4">
    <source>
        <dbReference type="RuleBase" id="RU003690"/>
    </source>
</evidence>
<protein>
    <submittedName>
        <fullName evidence="5">GH1 / GH5_19</fullName>
        <ecNumber evidence="5">3.2.1.21</ecNumber>
    </submittedName>
</protein>
<comment type="similarity">
    <text evidence="1 4">Belongs to the glycosyl hydrolase 1 family.</text>
</comment>
<evidence type="ECO:0000256" key="3">
    <source>
        <dbReference type="ARBA" id="ARBA00023295"/>
    </source>
</evidence>
<keyword evidence="2 5" id="KW-0378">Hydrolase</keyword>
<dbReference type="PANTHER" id="PTHR10353:SF36">
    <property type="entry name" value="LP05116P"/>
    <property type="match status" value="1"/>
</dbReference>
<dbReference type="PANTHER" id="PTHR10353">
    <property type="entry name" value="GLYCOSYL HYDROLASE"/>
    <property type="match status" value="1"/>
</dbReference>
<dbReference type="InterPro" id="IPR033132">
    <property type="entry name" value="GH_1_N_CS"/>
</dbReference>